<keyword evidence="1 3" id="KW-0238">DNA-binding</keyword>
<dbReference type="InterPro" id="IPR007159">
    <property type="entry name" value="SpoVT-AbrB_dom"/>
</dbReference>
<dbReference type="Gene3D" id="2.10.260.10">
    <property type="match status" value="1"/>
</dbReference>
<name>A0A6N7IXS9_9FIRM</name>
<proteinExistence type="predicted"/>
<dbReference type="SMART" id="SM00966">
    <property type="entry name" value="SpoVT_AbrB"/>
    <property type="match status" value="1"/>
</dbReference>
<dbReference type="SUPFAM" id="SSF89447">
    <property type="entry name" value="AbrB/MazE/MraZ-like"/>
    <property type="match status" value="1"/>
</dbReference>
<comment type="caution">
    <text evidence="3">The sequence shown here is derived from an EMBL/GenBank/DDBJ whole genome shotgun (WGS) entry which is preliminary data.</text>
</comment>
<dbReference type="Pfam" id="PF04014">
    <property type="entry name" value="MazE_antitoxin"/>
    <property type="match status" value="1"/>
</dbReference>
<sequence>MDMLKVSSKGQISIPAKARKEMNIKYGDRLAYVVFGDTLVIKPVKMPSEEEFEKSLDEAQEWAASVGLTEDDINEAIKDVRKGKCG</sequence>
<dbReference type="EMBL" id="VOGC01000002">
    <property type="protein sequence ID" value="MQN01091.1"/>
    <property type="molecule type" value="Genomic_DNA"/>
</dbReference>
<dbReference type="GO" id="GO:0003677">
    <property type="term" value="F:DNA binding"/>
    <property type="evidence" value="ECO:0007669"/>
    <property type="project" value="UniProtKB-UniRule"/>
</dbReference>
<evidence type="ECO:0000313" key="3">
    <source>
        <dbReference type="EMBL" id="MQN01091.1"/>
    </source>
</evidence>
<dbReference type="PROSITE" id="PS51740">
    <property type="entry name" value="SPOVT_ABRB"/>
    <property type="match status" value="1"/>
</dbReference>
<evidence type="ECO:0000313" key="4">
    <source>
        <dbReference type="Proteomes" id="UP000460257"/>
    </source>
</evidence>
<dbReference type="NCBIfam" id="TIGR01439">
    <property type="entry name" value="lp_hng_hel_AbrB"/>
    <property type="match status" value="1"/>
</dbReference>
<gene>
    <name evidence="3" type="ORF">FRC54_03805</name>
</gene>
<accession>A0A6N7IXS9</accession>
<feature type="domain" description="SpoVT-AbrB" evidence="2">
    <location>
        <begin position="1"/>
        <end position="46"/>
    </location>
</feature>
<dbReference type="InterPro" id="IPR037914">
    <property type="entry name" value="SpoVT-AbrB_sf"/>
</dbReference>
<protein>
    <submittedName>
        <fullName evidence="3">AbrB/MazE/SpoVT family DNA-binding domain-containing protein</fullName>
    </submittedName>
</protein>
<evidence type="ECO:0000259" key="2">
    <source>
        <dbReference type="PROSITE" id="PS51740"/>
    </source>
</evidence>
<keyword evidence="4" id="KW-1185">Reference proteome</keyword>
<evidence type="ECO:0000256" key="1">
    <source>
        <dbReference type="PROSITE-ProRule" id="PRU01076"/>
    </source>
</evidence>
<reference evidence="3" key="1">
    <citation type="journal article" date="2020" name="Appl. Environ. Microbiol.">
        <title>Medium-Chain Fatty Acid Synthesis by 'Candidatus Weimeria bifida' gen. nov., sp. nov., and 'Candidatus Pseudoramibacter fermentans' sp. nov.</title>
        <authorList>
            <person name="Scarborough M.J."/>
            <person name="Myers K.S."/>
            <person name="Donohue T.J."/>
            <person name="Noguera D.R."/>
        </authorList>
    </citation>
    <scope>NUCLEOTIDE SEQUENCE</scope>
    <source>
        <strain evidence="3">LCO1.1</strain>
    </source>
</reference>
<dbReference type="AlphaFoldDB" id="A0A6N7IXS9"/>
<dbReference type="Proteomes" id="UP000460257">
    <property type="component" value="Unassembled WGS sequence"/>
</dbReference>
<organism evidence="3 4">
    <name type="scientific">Candidatus Weimeria bifida</name>
    <dbReference type="NCBI Taxonomy" id="2599074"/>
    <lineage>
        <taxon>Bacteria</taxon>
        <taxon>Bacillati</taxon>
        <taxon>Bacillota</taxon>
        <taxon>Clostridia</taxon>
        <taxon>Lachnospirales</taxon>
        <taxon>Lachnospiraceae</taxon>
        <taxon>Candidatus Weimeria</taxon>
    </lineage>
</organism>